<keyword evidence="2" id="KW-1185">Reference proteome</keyword>
<comment type="caution">
    <text evidence="1">The sequence shown here is derived from an EMBL/GenBank/DDBJ whole genome shotgun (WGS) entry which is preliminary data.</text>
</comment>
<reference evidence="1" key="1">
    <citation type="submission" date="2023-04" db="EMBL/GenBank/DDBJ databases">
        <title>A chromosome-level genome assembly of the parasitoid wasp Eretmocerus hayati.</title>
        <authorList>
            <person name="Zhong Y."/>
            <person name="Liu S."/>
            <person name="Liu Y."/>
        </authorList>
    </citation>
    <scope>NUCLEOTIDE SEQUENCE</scope>
    <source>
        <strain evidence="1">ZJU_SS_LIU_2023</strain>
    </source>
</reference>
<dbReference type="EMBL" id="CM056743">
    <property type="protein sequence ID" value="KAJ8669213.1"/>
    <property type="molecule type" value="Genomic_DNA"/>
</dbReference>
<organism evidence="1 2">
    <name type="scientific">Eretmocerus hayati</name>
    <dbReference type="NCBI Taxonomy" id="131215"/>
    <lineage>
        <taxon>Eukaryota</taxon>
        <taxon>Metazoa</taxon>
        <taxon>Ecdysozoa</taxon>
        <taxon>Arthropoda</taxon>
        <taxon>Hexapoda</taxon>
        <taxon>Insecta</taxon>
        <taxon>Pterygota</taxon>
        <taxon>Neoptera</taxon>
        <taxon>Endopterygota</taxon>
        <taxon>Hymenoptera</taxon>
        <taxon>Apocrita</taxon>
        <taxon>Proctotrupomorpha</taxon>
        <taxon>Chalcidoidea</taxon>
        <taxon>Aphelinidae</taxon>
        <taxon>Aphelininae</taxon>
        <taxon>Eretmocerus</taxon>
    </lineage>
</organism>
<protein>
    <submittedName>
        <fullName evidence="1">Uncharacterized protein</fullName>
    </submittedName>
</protein>
<sequence>MKEEVSMVNYCIVPRCKTNRVGGATCSVFQVPKDLSVREKWQQILGSSHLKAEHKVCAKHFQCDDVVTYTEYLDEAGNRIYKVSIQRKPENPNDLSNIKSTSTNTTQKSNAQKMKEVQVEGNVSKVLHKVPIIGENVPPHIVDPSNWENEQENYFSQQRCNASAGTCVQINSPIDMGSSECAIFKGKNSAQSVIESDPSQVAEIALDTVCIHQPLPNYNYCFLIANGPGISCTSPNGTKEMVEAQNNEGQSERTESESLQTSENDGDKILIVPNKFDEVQEYNNPPYNDLNSLGYRIYEHFKIEPIASIKSNALAGKIGKICDNIENIHDGRVDTHEHAEMCGEEVQNQPIHQYGSNLASSMTNSCGIESTPLLVNESDRCDFAVSFDSNGNKEVSSDQDIAISENMSNDSGEPKVILETHCVGRNWTSCSGPEKSQDCPESVCQLNTNPAKKRKLSGKQRQPPLCDEPYLAPGHDGNSIMVRRQSPRCLGRLEKSMNAVPGKLVWGYFSPLWWPALVVKAEDIGMLPGDETVWVHWIGESRISELTREHIDLFTNKLEERLDRSSNHDESKPSIEKLKETSCLQLIKLLKNRLPGGASEKPNASWLGRNMVPRENQLGELVFYPYPVDCRTCLDDIREKNSIQSKRCRSEM</sequence>
<evidence type="ECO:0000313" key="2">
    <source>
        <dbReference type="Proteomes" id="UP001239111"/>
    </source>
</evidence>
<gene>
    <name evidence="1" type="ORF">QAD02_000472</name>
</gene>
<proteinExistence type="predicted"/>
<dbReference type="Proteomes" id="UP001239111">
    <property type="component" value="Chromosome 3"/>
</dbReference>
<evidence type="ECO:0000313" key="1">
    <source>
        <dbReference type="EMBL" id="KAJ8669213.1"/>
    </source>
</evidence>
<name>A0ACC2NEK5_9HYME</name>
<accession>A0ACC2NEK5</accession>